<name>A0A024G9P1_9STRA</name>
<gene>
    <name evidence="5" type="ORF">BN9_042420</name>
</gene>
<feature type="domain" description="DUF547" evidence="3">
    <location>
        <begin position="769"/>
        <end position="903"/>
    </location>
</feature>
<keyword evidence="6" id="KW-1185">Reference proteome</keyword>
<reference evidence="5 6" key="1">
    <citation type="submission" date="2012-05" db="EMBL/GenBank/DDBJ databases">
        <title>Recombination and specialization in a pathogen metapopulation.</title>
        <authorList>
            <person name="Gardiner A."/>
            <person name="Kemen E."/>
            <person name="Schultz-Larsen T."/>
            <person name="MacLean D."/>
            <person name="Van Oosterhout C."/>
            <person name="Jones J.D.G."/>
        </authorList>
    </citation>
    <scope>NUCLEOTIDE SEQUENCE [LARGE SCALE GENOMIC DNA]</scope>
    <source>
        <strain evidence="5 6">Ac Nc2</strain>
    </source>
</reference>
<feature type="compositionally biased region" description="Polar residues" evidence="1">
    <location>
        <begin position="63"/>
        <end position="78"/>
    </location>
</feature>
<feature type="transmembrane region" description="Helical" evidence="2">
    <location>
        <begin position="6"/>
        <end position="31"/>
    </location>
</feature>
<feature type="region of interest" description="Disordered" evidence="1">
    <location>
        <begin position="355"/>
        <end position="388"/>
    </location>
</feature>
<evidence type="ECO:0000256" key="1">
    <source>
        <dbReference type="SAM" id="MobiDB-lite"/>
    </source>
</evidence>
<dbReference type="PANTHER" id="PTHR46361">
    <property type="entry name" value="ELECTRON CARRIER/ PROTEIN DISULFIDE OXIDOREDUCTASE"/>
    <property type="match status" value="1"/>
</dbReference>
<comment type="caution">
    <text evidence="5">The sequence shown here is derived from an EMBL/GenBank/DDBJ whole genome shotgun (WGS) entry which is preliminary data.</text>
</comment>
<protein>
    <submittedName>
        <fullName evidence="5">Uncharacterized protein</fullName>
    </submittedName>
</protein>
<dbReference type="InParanoid" id="A0A024G9P1"/>
<organism evidence="5 6">
    <name type="scientific">Albugo candida</name>
    <dbReference type="NCBI Taxonomy" id="65357"/>
    <lineage>
        <taxon>Eukaryota</taxon>
        <taxon>Sar</taxon>
        <taxon>Stramenopiles</taxon>
        <taxon>Oomycota</taxon>
        <taxon>Peronosporomycetes</taxon>
        <taxon>Albuginales</taxon>
        <taxon>Albuginaceae</taxon>
        <taxon>Albugo</taxon>
    </lineage>
</organism>
<evidence type="ECO:0000313" key="6">
    <source>
        <dbReference type="Proteomes" id="UP000053237"/>
    </source>
</evidence>
<evidence type="ECO:0000256" key="2">
    <source>
        <dbReference type="SAM" id="Phobius"/>
    </source>
</evidence>
<dbReference type="PANTHER" id="PTHR46361:SF3">
    <property type="entry name" value="ELECTRON CARRIER_ PROTEIN DISULFIDE OXIDOREDUCTASE"/>
    <property type="match status" value="1"/>
</dbReference>
<proteinExistence type="predicted"/>
<dbReference type="EMBL" id="CAIX01000049">
    <property type="protein sequence ID" value="CCI43458.1"/>
    <property type="molecule type" value="Genomic_DNA"/>
</dbReference>
<dbReference type="STRING" id="65357.A0A024G9P1"/>
<keyword evidence="2" id="KW-0472">Membrane</keyword>
<dbReference type="InterPro" id="IPR013897">
    <property type="entry name" value="Duc1"/>
</dbReference>
<dbReference type="OrthoDB" id="71430at2759"/>
<feature type="domain" description="Domain of unknown function at the cortex 1" evidence="4">
    <location>
        <begin position="92"/>
        <end position="324"/>
    </location>
</feature>
<dbReference type="AlphaFoldDB" id="A0A024G9P1"/>
<dbReference type="Proteomes" id="UP000053237">
    <property type="component" value="Unassembled WGS sequence"/>
</dbReference>
<keyword evidence="2" id="KW-1133">Transmembrane helix</keyword>
<feature type="region of interest" description="Disordered" evidence="1">
    <location>
        <begin position="59"/>
        <end position="78"/>
    </location>
</feature>
<dbReference type="InterPro" id="IPR006869">
    <property type="entry name" value="DUF547"/>
</dbReference>
<sequence>MLHGTSVFYSFPSFSTVLSIALCVLGAAVYYGNAQMTAKKQAILMETAALRISSDGTEKKRSLSVQSDGNGQSRESASRTLRIRNLTDPALIQASENSSVDSAEVPINPSEPYAFENEFVYGKLLFLLVQEKEVMPPLIQRLFEGKRRLFWIQMQIRFKKSPSGPLFIGGEVPHSMNLGFFTQGLTKLLLRILNSLLSGLHYGFGAFYKVHPKVTQPEDEELPHICFPLYTSVDQFVCTSNDETPPSLGSLDFGESKQDSLTRRKSNDIFYAFQTNYTYSFHFHSYFLDFARWKLVNVPGVRETALESFWSDMPLRLVAYSLNDIDTSLSREKAIKTTRHTAGNKEYHFSFELCHSSKPQRPSGDPRGSSDDSRGSMELTQSETSEDTEAFIPQEISVPVWLEYITAIPGESLIMERWVGYVLLFEGKLGASSCSRYVFCTALEAFEPLQSMEMRSRIPGKGPETSFKPFKGLNSVSIRSYRRKYKRIGEERVFLQQKLREILHCKANDSDQKKAKKALWSLMRQFGQNTFSFFQSNTSDKLTFEIPQPAKVLVLRAVKRTFWRMEWMEINQNNGTLEFFRKSGVDASSWSIPLTNVYQLEAEEKLGSSELPQAEIYWLSIVSLQMRHHIGFPSEQSRSTWTKRILSEMEHNGNAGLLCMEKRLTKSIDQVCQNVDLEVFVQPLAPKSCGVRRAVLNDRSHFVPHSKLPVLDALDFLAGLLDQLTALYSVRYEECSILKLLEFLDALEILKTTPLRQHIGSMAPLPRENFKKTYFLNLFHLLILNACLFRSIIPKKLKQWSRFFNGISYCVDGIYFSLAEIEHCVIRAPMSSLRLPVVKLVLPKKLYGSLEDQTLVVDIAEIALKNPDFRLNFALNCMTRSSLNRILVFSIDELDTQLAAITRAALTVMISYDYDRKTVYLPRVCDWYRYDFAMDGNPRTMIFQCFLPYFEGEQKTLFQSLLDDERGRIARWKFAKYHFGFHDTLRIEATDKEFIVTLRCTNDEEDKRQAGA</sequence>
<keyword evidence="2" id="KW-0812">Transmembrane</keyword>
<dbReference type="Pfam" id="PF08588">
    <property type="entry name" value="Duc1"/>
    <property type="match status" value="1"/>
</dbReference>
<accession>A0A024G9P1</accession>
<evidence type="ECO:0000259" key="4">
    <source>
        <dbReference type="Pfam" id="PF08588"/>
    </source>
</evidence>
<evidence type="ECO:0000259" key="3">
    <source>
        <dbReference type="Pfam" id="PF04784"/>
    </source>
</evidence>
<dbReference type="Pfam" id="PF04784">
    <property type="entry name" value="DUF547"/>
    <property type="match status" value="1"/>
</dbReference>
<evidence type="ECO:0000313" key="5">
    <source>
        <dbReference type="EMBL" id="CCI43458.1"/>
    </source>
</evidence>